<dbReference type="EMBL" id="BMDW01000033">
    <property type="protein sequence ID" value="GGA61485.1"/>
    <property type="molecule type" value="Genomic_DNA"/>
</dbReference>
<feature type="domain" description="ChsH2 rubredoxin-like zinc ribbon" evidence="2">
    <location>
        <begin position="19"/>
        <end position="49"/>
    </location>
</feature>
<sequence>MSPGALTMVADGLLELHGEQPRLIGTRCTACGSLYYPQALSCRNPGCREKTIQRAMLPTHGVLISYTVQRYQPPALFRIDDWKPYAIGLVDIGDGLEVMGMLSGFALDAIAIGSRVRLVVEPLYIDAARGPVLTYKFAPETET</sequence>
<dbReference type="Pfam" id="PF12172">
    <property type="entry name" value="zf-ChsH2"/>
    <property type="match status" value="1"/>
</dbReference>
<feature type="domain" description="ChsH2 C-terminal OB-fold" evidence="1">
    <location>
        <begin position="57"/>
        <end position="120"/>
    </location>
</feature>
<dbReference type="InterPro" id="IPR012340">
    <property type="entry name" value="NA-bd_OB-fold"/>
</dbReference>
<dbReference type="InterPro" id="IPR052513">
    <property type="entry name" value="Thioester_dehydratase-like"/>
</dbReference>
<evidence type="ECO:0000313" key="3">
    <source>
        <dbReference type="EMBL" id="GGA61485.1"/>
    </source>
</evidence>
<dbReference type="InterPro" id="IPR022002">
    <property type="entry name" value="ChsH2_Znr"/>
</dbReference>
<dbReference type="Proteomes" id="UP000618591">
    <property type="component" value="Unassembled WGS sequence"/>
</dbReference>
<evidence type="ECO:0008006" key="5">
    <source>
        <dbReference type="Google" id="ProtNLM"/>
    </source>
</evidence>
<dbReference type="PANTHER" id="PTHR34075">
    <property type="entry name" value="BLR3430 PROTEIN"/>
    <property type="match status" value="1"/>
</dbReference>
<protein>
    <recommendedName>
        <fullName evidence="5">DNA-binding protein</fullName>
    </recommendedName>
</protein>
<proteinExistence type="predicted"/>
<dbReference type="Pfam" id="PF01796">
    <property type="entry name" value="OB_ChsH2_C"/>
    <property type="match status" value="1"/>
</dbReference>
<evidence type="ECO:0000259" key="2">
    <source>
        <dbReference type="Pfam" id="PF12172"/>
    </source>
</evidence>
<keyword evidence="4" id="KW-1185">Reference proteome</keyword>
<evidence type="ECO:0000259" key="1">
    <source>
        <dbReference type="Pfam" id="PF01796"/>
    </source>
</evidence>
<organism evidence="3 4">
    <name type="scientific">Sphingomonas psychrolutea</name>
    <dbReference type="NCBI Taxonomy" id="1259676"/>
    <lineage>
        <taxon>Bacteria</taxon>
        <taxon>Pseudomonadati</taxon>
        <taxon>Pseudomonadota</taxon>
        <taxon>Alphaproteobacteria</taxon>
        <taxon>Sphingomonadales</taxon>
        <taxon>Sphingomonadaceae</taxon>
        <taxon>Sphingomonas</taxon>
    </lineage>
</organism>
<name>A0ABQ1H8G3_9SPHN</name>
<comment type="caution">
    <text evidence="3">The sequence shown here is derived from an EMBL/GenBank/DDBJ whole genome shotgun (WGS) entry which is preliminary data.</text>
</comment>
<dbReference type="PANTHER" id="PTHR34075:SF5">
    <property type="entry name" value="BLR3430 PROTEIN"/>
    <property type="match status" value="1"/>
</dbReference>
<accession>A0ABQ1H8G3</accession>
<evidence type="ECO:0000313" key="4">
    <source>
        <dbReference type="Proteomes" id="UP000618591"/>
    </source>
</evidence>
<dbReference type="InterPro" id="IPR002878">
    <property type="entry name" value="ChsH2_C"/>
</dbReference>
<dbReference type="SUPFAM" id="SSF50249">
    <property type="entry name" value="Nucleic acid-binding proteins"/>
    <property type="match status" value="1"/>
</dbReference>
<gene>
    <name evidence="3" type="ORF">GCM10011395_34780</name>
</gene>
<reference evidence="4" key="1">
    <citation type="journal article" date="2019" name="Int. J. Syst. Evol. Microbiol.">
        <title>The Global Catalogue of Microorganisms (GCM) 10K type strain sequencing project: providing services to taxonomists for standard genome sequencing and annotation.</title>
        <authorList>
            <consortium name="The Broad Institute Genomics Platform"/>
            <consortium name="The Broad Institute Genome Sequencing Center for Infectious Disease"/>
            <person name="Wu L."/>
            <person name="Ma J."/>
        </authorList>
    </citation>
    <scope>NUCLEOTIDE SEQUENCE [LARGE SCALE GENOMIC DNA]</scope>
    <source>
        <strain evidence="4">CGMCC 1.10106</strain>
    </source>
</reference>